<dbReference type="PANTHER" id="PTHR42865">
    <property type="entry name" value="PROTON/GLUTAMATE-ASPARTATE SYMPORTER"/>
    <property type="match status" value="1"/>
</dbReference>
<dbReference type="InterPro" id="IPR001991">
    <property type="entry name" value="Na-dicarboxylate_symporter"/>
</dbReference>
<feature type="transmembrane region" description="Helical" evidence="7">
    <location>
        <begin position="230"/>
        <end position="250"/>
    </location>
</feature>
<dbReference type="Pfam" id="PF00375">
    <property type="entry name" value="SDF"/>
    <property type="match status" value="1"/>
</dbReference>
<dbReference type="PANTHER" id="PTHR42865:SF7">
    <property type="entry name" value="PROTON_GLUTAMATE-ASPARTATE SYMPORTER"/>
    <property type="match status" value="1"/>
</dbReference>
<reference evidence="8 9" key="1">
    <citation type="submission" date="2020-08" db="EMBL/GenBank/DDBJ databases">
        <title>Genomic Encyclopedia of Type Strains, Phase IV (KMG-IV): sequencing the most valuable type-strain genomes for metagenomic binning, comparative biology and taxonomic classification.</title>
        <authorList>
            <person name="Goeker M."/>
        </authorList>
    </citation>
    <scope>NUCLEOTIDE SEQUENCE [LARGE SCALE GENOMIC DNA]</scope>
    <source>
        <strain evidence="8 9">DSM 100044</strain>
    </source>
</reference>
<evidence type="ECO:0000313" key="8">
    <source>
        <dbReference type="EMBL" id="MBB5715874.1"/>
    </source>
</evidence>
<dbReference type="GO" id="GO:0005886">
    <property type="term" value="C:plasma membrane"/>
    <property type="evidence" value="ECO:0007669"/>
    <property type="project" value="UniProtKB-SubCell"/>
</dbReference>
<evidence type="ECO:0000256" key="4">
    <source>
        <dbReference type="ARBA" id="ARBA00022692"/>
    </source>
</evidence>
<feature type="transmembrane region" description="Helical" evidence="7">
    <location>
        <begin position="85"/>
        <end position="107"/>
    </location>
</feature>
<evidence type="ECO:0000256" key="3">
    <source>
        <dbReference type="ARBA" id="ARBA00022475"/>
    </source>
</evidence>
<organism evidence="8 9">
    <name type="scientific">Sphingomonas aerophila</name>
    <dbReference type="NCBI Taxonomy" id="1344948"/>
    <lineage>
        <taxon>Bacteria</taxon>
        <taxon>Pseudomonadati</taxon>
        <taxon>Pseudomonadota</taxon>
        <taxon>Alphaproteobacteria</taxon>
        <taxon>Sphingomonadales</taxon>
        <taxon>Sphingomonadaceae</taxon>
        <taxon>Sphingomonas</taxon>
    </lineage>
</organism>
<keyword evidence="2" id="KW-0813">Transport</keyword>
<feature type="transmembrane region" description="Helical" evidence="7">
    <location>
        <begin position="53"/>
        <end position="73"/>
    </location>
</feature>
<accession>A0A7W9BFA5</accession>
<feature type="transmembrane region" description="Helical" evidence="7">
    <location>
        <begin position="335"/>
        <end position="359"/>
    </location>
</feature>
<dbReference type="PRINTS" id="PR00173">
    <property type="entry name" value="EDTRNSPORT"/>
</dbReference>
<gene>
    <name evidence="8" type="ORF">FHS94_002731</name>
</gene>
<dbReference type="SUPFAM" id="SSF118215">
    <property type="entry name" value="Proton glutamate symport protein"/>
    <property type="match status" value="1"/>
</dbReference>
<proteinExistence type="predicted"/>
<sequence length="409" mass="40655">MIAGLRALGRKVPAPGWMILALLLGFAAGVVLGQASSGVVAAAGLIGGLWLDMLRMTVVPLVFALVVTGVAGLRSEAGRLGGRMLVVLAALLLLSAVVAALLVPPLLAMSPISPTVTDALRGAFPPASVSVPSATEAVRALVPVNIVASAAAGAMVPLVIFALVLGWALGRIEPMRAAATLAPLQGLADAMVVIVGAVLRVAPVGIAALAFTIGASAGTGAIAMLGHYILVQWVVAIVLAAACYAVARIWGGAPLWSFARAAAPAQAVAASTQSSLATLPAMLAGTARLGVPEAEAGVVLPLAVAVFKITAPSNALLVGLAMAWMAGVPVAPTQIVLAVPLAIVSTFAVLGMPGAVSFVAATSPAAMVLGAPLELLPVMLAVDMLPDMVRTVANVTADLAATLMVARDK</sequence>
<dbReference type="GO" id="GO:0015293">
    <property type="term" value="F:symporter activity"/>
    <property type="evidence" value="ECO:0007669"/>
    <property type="project" value="UniProtKB-KW"/>
</dbReference>
<keyword evidence="9" id="KW-1185">Reference proteome</keyword>
<keyword evidence="3" id="KW-1003">Cell membrane</keyword>
<evidence type="ECO:0000256" key="6">
    <source>
        <dbReference type="ARBA" id="ARBA00023136"/>
    </source>
</evidence>
<dbReference type="Gene3D" id="1.10.3860.10">
    <property type="entry name" value="Sodium:dicarboxylate symporter"/>
    <property type="match status" value="1"/>
</dbReference>
<dbReference type="Proteomes" id="UP000546200">
    <property type="component" value="Unassembled WGS sequence"/>
</dbReference>
<keyword evidence="5 7" id="KW-1133">Transmembrane helix</keyword>
<evidence type="ECO:0000256" key="2">
    <source>
        <dbReference type="ARBA" id="ARBA00022448"/>
    </source>
</evidence>
<feature type="transmembrane region" description="Helical" evidence="7">
    <location>
        <begin position="298"/>
        <end position="323"/>
    </location>
</feature>
<evidence type="ECO:0000256" key="7">
    <source>
        <dbReference type="SAM" id="Phobius"/>
    </source>
</evidence>
<keyword evidence="6 7" id="KW-0472">Membrane</keyword>
<dbReference type="InterPro" id="IPR036458">
    <property type="entry name" value="Na:dicarbo_symporter_sf"/>
</dbReference>
<comment type="caution">
    <text evidence="8">The sequence shown here is derived from an EMBL/GenBank/DDBJ whole genome shotgun (WGS) entry which is preliminary data.</text>
</comment>
<dbReference type="EMBL" id="JACIJK010000008">
    <property type="protein sequence ID" value="MBB5715874.1"/>
    <property type="molecule type" value="Genomic_DNA"/>
</dbReference>
<evidence type="ECO:0000313" key="9">
    <source>
        <dbReference type="Proteomes" id="UP000546200"/>
    </source>
</evidence>
<dbReference type="AlphaFoldDB" id="A0A7W9BFA5"/>
<keyword evidence="4 7" id="KW-0812">Transmembrane</keyword>
<protein>
    <submittedName>
        <fullName evidence="8">Na+/H+-dicarboxylate symporter</fullName>
    </submittedName>
</protein>
<evidence type="ECO:0000256" key="1">
    <source>
        <dbReference type="ARBA" id="ARBA00004651"/>
    </source>
</evidence>
<evidence type="ECO:0000256" key="5">
    <source>
        <dbReference type="ARBA" id="ARBA00022989"/>
    </source>
</evidence>
<feature type="transmembrane region" description="Helical" evidence="7">
    <location>
        <begin position="146"/>
        <end position="169"/>
    </location>
</feature>
<name>A0A7W9BFA5_9SPHN</name>
<comment type="subcellular location">
    <subcellularLocation>
        <location evidence="1">Cell membrane</location>
        <topology evidence="1">Multi-pass membrane protein</topology>
    </subcellularLocation>
</comment>